<dbReference type="Proteomes" id="UP000444721">
    <property type="component" value="Unassembled WGS sequence"/>
</dbReference>
<dbReference type="SUPFAM" id="SSF48065">
    <property type="entry name" value="DBL homology domain (DH-domain)"/>
    <property type="match status" value="1"/>
</dbReference>
<dbReference type="OMA" id="TMIQVAN"/>
<dbReference type="OrthoDB" id="1716625at2759"/>
<feature type="coiled-coil region" evidence="1">
    <location>
        <begin position="1095"/>
        <end position="1150"/>
    </location>
</feature>
<dbReference type="SMART" id="SM00325">
    <property type="entry name" value="RhoGEF"/>
    <property type="match status" value="1"/>
</dbReference>
<name>A0A6A5BZ77_NAEFO</name>
<feature type="compositionally biased region" description="Polar residues" evidence="2">
    <location>
        <begin position="31"/>
        <end position="40"/>
    </location>
</feature>
<dbReference type="VEuPathDB" id="AmoebaDB:FDP41_001004"/>
<feature type="region of interest" description="Disordered" evidence="2">
    <location>
        <begin position="353"/>
        <end position="396"/>
    </location>
</feature>
<dbReference type="RefSeq" id="XP_044564564.1">
    <property type="nucleotide sequence ID" value="XM_044700295.1"/>
</dbReference>
<dbReference type="GeneID" id="68108222"/>
<dbReference type="PROSITE" id="PS50010">
    <property type="entry name" value="DH_2"/>
    <property type="match status" value="1"/>
</dbReference>
<feature type="compositionally biased region" description="Acidic residues" evidence="2">
    <location>
        <begin position="1186"/>
        <end position="1195"/>
    </location>
</feature>
<evidence type="ECO:0000256" key="1">
    <source>
        <dbReference type="SAM" id="Coils"/>
    </source>
</evidence>
<sequence length="1522" mass="173253">MTQKRPGLNELFPELSPSSSQQHNQQTNTSLNKSFQQQEQPNHSPPNPNPLNPPSSRLDTSSSPLLLTTNNLQQHSHHHFNSHTSSYTSSSLDNGSIPQNSCCELLGEFDDNIPTIAMMENSIPEESSDMILLDRVETDDSNNNDTSMSWKTNQVVIQISTPRQIQKDLENTVKKLEEFIAHNERAKQAMETLQKYFFKRTVRKNLKKLFNMSKKRKHVINEIISTEKSYVSDLKTIMDVYYNPIVKKGIEARENIDGIFVNVEMIYNLNEKLYSRLLLAQEHQTRCENRLNEMVDQWIKSLRSITSPSLGVTSPRRDTITADISSHGTTAASHPSNTPNLNANALLNTVTDRNLHGTGSSASSMSNESFSTETTTPSITAPTSTSKKKKKDKKKTGTMKAYIKKLTFSKLPAIMELQTEQGSSTGAGGTSRNNHSGSSTPGQIKSFGGAFAEMAPFMRLYTDYINNFSQATEMLKDRRKKNQQLNLYLNKCKETREECRGLDIASFLILPVQRIPKYQLLLRELLKYTPKGHPDHGPLSAAHRTMIQVANHLNEMRRQKIAFTRVLDIKSRLTVLSLQLVNAMKNSPVENLIMKHNFNSIEQVKNSIIKPHRHFVNEVLVNVIREKVSPMKLQWLEKAVNLDTPQTEPIQFESYLFNDYYLLIIKGVKNENKNGDDSAFVTLPSASATAMATDRSNYSVFLKTPRDTIDFASTDEILGQKELTAPFIVQPFYLSMSDFILDPKDPCAIKCRDYISGGEFKVIFDSDDVRNEWYNNIVDKKNTEIQKLVKQMTEKHTKAKMNVKEYHGSETARAREVEETEIQARQLAIEKFNKIAEFIQEKINIQNRFIKMKQDFETIKKTFDKEYDKYQTLKMILSRMKEQPDIYEKKQKQVLDYETEMVKTKTRLKDACDRLQKGEIVFKQMIERTKECDEVILMCLRNDIESLSAFFGDSQILDQPEIVDLSDVTRKMQYVETDLFYQEIEHKFPKSKQQPLSVSSHNLIINSSFHKAIPAIVAADSSFEEDTSSETESTASNAQVLDDYDEDIVQNPSNNAGAFKVPKLPIAKTEETKPKMAIDPLDQWKLKLEYVEGQNKQFIEENNTLRNNIDTMAKELDNLKNKLIDVTSKNEQLQNTNTELSVQNSELLKELEDLRIFKNLHTLDSVPTKRRSQSVPIRMSMTDQNDNQEEEESVETNDATTTIAADTTTTINTITTAISNNDHEDDNNDRQEPSTNSSGDVNEKKVLEGVATTSSMDLSVKQQTSTTTTSSQPNSEIPPTTNVSTTTSKLEELVAKLQEENRVLKEQQASNKPQQQEQQSTLLDAQNNSHDNNNMKDKHLELQLQNLKNSMDIAFVDSDFDTDEESHSPSNSSNSSNYGKPTISTHVMIGQGGLSNTPLTRTGTLTRSSRIQEHVEKYEQLSRTNDSRVGRKKNAVSDLVSDEDSQNMSLDNKILKITIQTIQYQLQTERSQHEQTKKSQNALREEVAIYKKKLEEANKTMEEMKKIIFVHFGLDIPKTPNN</sequence>
<organism evidence="4 5">
    <name type="scientific">Naegleria fowleri</name>
    <name type="common">Brain eating amoeba</name>
    <dbReference type="NCBI Taxonomy" id="5763"/>
    <lineage>
        <taxon>Eukaryota</taxon>
        <taxon>Discoba</taxon>
        <taxon>Heterolobosea</taxon>
        <taxon>Tetramitia</taxon>
        <taxon>Eutetramitia</taxon>
        <taxon>Vahlkampfiidae</taxon>
        <taxon>Naegleria</taxon>
    </lineage>
</organism>
<feature type="compositionally biased region" description="Low complexity" evidence="2">
    <location>
        <begin position="1196"/>
        <end position="1220"/>
    </location>
</feature>
<feature type="compositionally biased region" description="Low complexity" evidence="2">
    <location>
        <begin position="1262"/>
        <end position="1272"/>
    </location>
</feature>
<feature type="region of interest" description="Disordered" evidence="2">
    <location>
        <begin position="1420"/>
        <end position="1445"/>
    </location>
</feature>
<feature type="compositionally biased region" description="Low complexity" evidence="2">
    <location>
        <begin position="18"/>
        <end position="30"/>
    </location>
</feature>
<feature type="region of interest" description="Disordered" evidence="2">
    <location>
        <begin position="1"/>
        <end position="63"/>
    </location>
</feature>
<proteinExistence type="predicted"/>
<evidence type="ECO:0000256" key="2">
    <source>
        <dbReference type="SAM" id="MobiDB-lite"/>
    </source>
</evidence>
<feature type="region of interest" description="Disordered" evidence="2">
    <location>
        <begin position="75"/>
        <end position="94"/>
    </location>
</feature>
<dbReference type="InterPro" id="IPR035899">
    <property type="entry name" value="DBL_dom_sf"/>
</dbReference>
<dbReference type="VEuPathDB" id="AmoebaDB:NF0013670"/>
<protein>
    <recommendedName>
        <fullName evidence="3">DH domain-containing protein</fullName>
    </recommendedName>
</protein>
<dbReference type="InterPro" id="IPR051092">
    <property type="entry name" value="FYVE_RhoGEF_PH"/>
</dbReference>
<feature type="compositionally biased region" description="Low complexity" evidence="2">
    <location>
        <begin position="358"/>
        <end position="385"/>
    </location>
</feature>
<dbReference type="InterPro" id="IPR000219">
    <property type="entry name" value="DH_dom"/>
</dbReference>
<dbReference type="Pfam" id="PF00621">
    <property type="entry name" value="RhoGEF"/>
    <property type="match status" value="2"/>
</dbReference>
<dbReference type="EMBL" id="VFQX01000022">
    <property type="protein sequence ID" value="KAF0979851.1"/>
    <property type="molecule type" value="Genomic_DNA"/>
</dbReference>
<dbReference type="PANTHER" id="PTHR12673">
    <property type="entry name" value="FACIOGENITAL DYSPLASIA PROTEIN"/>
    <property type="match status" value="1"/>
</dbReference>
<dbReference type="Gene3D" id="1.20.900.10">
    <property type="entry name" value="Dbl homology (DH) domain"/>
    <property type="match status" value="2"/>
</dbReference>
<keyword evidence="1" id="KW-0175">Coiled coil</keyword>
<accession>A0A6A5BZ77</accession>
<feature type="compositionally biased region" description="Basic residues" evidence="2">
    <location>
        <begin position="386"/>
        <end position="396"/>
    </location>
</feature>
<dbReference type="GO" id="GO:0005085">
    <property type="term" value="F:guanyl-nucleotide exchange factor activity"/>
    <property type="evidence" value="ECO:0007669"/>
    <property type="project" value="InterPro"/>
</dbReference>
<dbReference type="CDD" id="cd00160">
    <property type="entry name" value="RhoGEF"/>
    <property type="match status" value="1"/>
</dbReference>
<feature type="domain" description="DH" evidence="3">
    <location>
        <begin position="215"/>
        <end position="556"/>
    </location>
</feature>
<feature type="compositionally biased region" description="Low complexity" evidence="2">
    <location>
        <begin position="1368"/>
        <end position="1377"/>
    </location>
</feature>
<evidence type="ECO:0000313" key="4">
    <source>
        <dbReference type="EMBL" id="KAF0979851.1"/>
    </source>
</evidence>
<feature type="region of interest" description="Disordered" evidence="2">
    <location>
        <begin position="1166"/>
        <end position="1287"/>
    </location>
</feature>
<dbReference type="GO" id="GO:0005737">
    <property type="term" value="C:cytoplasm"/>
    <property type="evidence" value="ECO:0007669"/>
    <property type="project" value="TreeGrafter"/>
</dbReference>
<feature type="region of interest" description="Disordered" evidence="2">
    <location>
        <begin position="1360"/>
        <end position="1381"/>
    </location>
</feature>
<dbReference type="VEuPathDB" id="AmoebaDB:NfTy_050030"/>
<comment type="caution">
    <text evidence="4">The sequence shown here is derived from an EMBL/GenBank/DDBJ whole genome shotgun (WGS) entry which is preliminary data.</text>
</comment>
<dbReference type="PANTHER" id="PTHR12673:SF159">
    <property type="entry name" value="LD03170P"/>
    <property type="match status" value="1"/>
</dbReference>
<feature type="coiled-coil region" evidence="1">
    <location>
        <begin position="1480"/>
        <end position="1507"/>
    </location>
</feature>
<gene>
    <name evidence="4" type="ORF">FDP41_001004</name>
</gene>
<feature type="compositionally biased region" description="Polar residues" evidence="2">
    <location>
        <begin position="1273"/>
        <end position="1287"/>
    </location>
</feature>
<feature type="compositionally biased region" description="Pro residues" evidence="2">
    <location>
        <begin position="43"/>
        <end position="53"/>
    </location>
</feature>
<feature type="compositionally biased region" description="Low complexity" evidence="2">
    <location>
        <begin position="54"/>
        <end position="63"/>
    </location>
</feature>
<feature type="compositionally biased region" description="Low complexity" evidence="2">
    <location>
        <begin position="82"/>
        <end position="91"/>
    </location>
</feature>
<evidence type="ECO:0000259" key="3">
    <source>
        <dbReference type="PROSITE" id="PS50010"/>
    </source>
</evidence>
<feature type="compositionally biased region" description="Polar residues" evidence="2">
    <location>
        <begin position="1251"/>
        <end position="1261"/>
    </location>
</feature>
<feature type="compositionally biased region" description="Basic and acidic residues" evidence="2">
    <location>
        <begin position="1420"/>
        <end position="1429"/>
    </location>
</feature>
<keyword evidence="5" id="KW-1185">Reference proteome</keyword>
<evidence type="ECO:0000313" key="5">
    <source>
        <dbReference type="Proteomes" id="UP000444721"/>
    </source>
</evidence>
<reference evidence="4 5" key="1">
    <citation type="journal article" date="2019" name="Sci. Rep.">
        <title>Nanopore sequencing improves the draft genome of the human pathogenic amoeba Naegleria fowleri.</title>
        <authorList>
            <person name="Liechti N."/>
            <person name="Schurch N."/>
            <person name="Bruggmann R."/>
            <person name="Wittwer M."/>
        </authorList>
    </citation>
    <scope>NUCLEOTIDE SEQUENCE [LARGE SCALE GENOMIC DNA]</scope>
    <source>
        <strain evidence="4 5">ATCC 30894</strain>
    </source>
</reference>
<feature type="region of interest" description="Disordered" evidence="2">
    <location>
        <begin position="421"/>
        <end position="442"/>
    </location>
</feature>